<dbReference type="RefSeq" id="WP_156683306.1">
    <property type="nucleotide sequence ID" value="NZ_CABWIB010000001.1"/>
</dbReference>
<gene>
    <name evidence="8" type="ORF">OMES3154_00582</name>
</gene>
<name>A0A6I8MAF1_9FUSO</name>
<evidence type="ECO:0000256" key="6">
    <source>
        <dbReference type="PIRNR" id="PIRNR000535"/>
    </source>
</evidence>
<evidence type="ECO:0000313" key="9">
    <source>
        <dbReference type="Proteomes" id="UP000419017"/>
    </source>
</evidence>
<dbReference type="PIRSF" id="PIRSF000535">
    <property type="entry name" value="1PFK/6PFK/LacC"/>
    <property type="match status" value="1"/>
</dbReference>
<keyword evidence="3" id="KW-0547">Nucleotide-binding</keyword>
<dbReference type="PANTHER" id="PTHR46566">
    <property type="entry name" value="1-PHOSPHOFRUCTOKINASE-RELATED"/>
    <property type="match status" value="1"/>
</dbReference>
<dbReference type="InterPro" id="IPR017583">
    <property type="entry name" value="Tagatose/fructose_Pkinase"/>
</dbReference>
<evidence type="ECO:0000256" key="3">
    <source>
        <dbReference type="ARBA" id="ARBA00022741"/>
    </source>
</evidence>
<dbReference type="GO" id="GO:0016052">
    <property type="term" value="P:carbohydrate catabolic process"/>
    <property type="evidence" value="ECO:0007669"/>
    <property type="project" value="UniProtKB-ARBA"/>
</dbReference>
<feature type="domain" description="Carbohydrate kinase PfkB" evidence="7">
    <location>
        <begin position="11"/>
        <end position="277"/>
    </location>
</feature>
<evidence type="ECO:0000256" key="1">
    <source>
        <dbReference type="ARBA" id="ARBA00010688"/>
    </source>
</evidence>
<dbReference type="Gene3D" id="3.40.1190.20">
    <property type="match status" value="1"/>
</dbReference>
<evidence type="ECO:0000256" key="5">
    <source>
        <dbReference type="ARBA" id="ARBA00022840"/>
    </source>
</evidence>
<keyword evidence="9" id="KW-1185">Reference proteome</keyword>
<dbReference type="FunFam" id="3.40.1190.20:FF:000001">
    <property type="entry name" value="Phosphofructokinase"/>
    <property type="match status" value="1"/>
</dbReference>
<dbReference type="Pfam" id="PF00294">
    <property type="entry name" value="PfkB"/>
    <property type="match status" value="1"/>
</dbReference>
<dbReference type="CDD" id="cd01164">
    <property type="entry name" value="FruK_PfkB_like"/>
    <property type="match status" value="1"/>
</dbReference>
<dbReference type="InterPro" id="IPR002173">
    <property type="entry name" value="Carboh/pur_kinase_PfkB_CS"/>
</dbReference>
<dbReference type="GO" id="GO:0005829">
    <property type="term" value="C:cytosol"/>
    <property type="evidence" value="ECO:0007669"/>
    <property type="project" value="TreeGrafter"/>
</dbReference>
<comment type="similarity">
    <text evidence="1">Belongs to the carbohydrate kinase PfkB family.</text>
</comment>
<organism evidence="8 9">
    <name type="scientific">Oceanivirga miroungae</name>
    <dbReference type="NCBI Taxonomy" id="1130046"/>
    <lineage>
        <taxon>Bacteria</taxon>
        <taxon>Fusobacteriati</taxon>
        <taxon>Fusobacteriota</taxon>
        <taxon>Fusobacteriia</taxon>
        <taxon>Fusobacteriales</taxon>
        <taxon>Leptotrichiaceae</taxon>
        <taxon>Oceanivirga</taxon>
    </lineage>
</organism>
<accession>A0A6I8MAF1</accession>
<dbReference type="GO" id="GO:0044281">
    <property type="term" value="P:small molecule metabolic process"/>
    <property type="evidence" value="ECO:0007669"/>
    <property type="project" value="UniProtKB-ARBA"/>
</dbReference>
<dbReference type="InterPro" id="IPR011611">
    <property type="entry name" value="PfkB_dom"/>
</dbReference>
<dbReference type="EMBL" id="CABWIB010000001">
    <property type="protein sequence ID" value="VWL85298.1"/>
    <property type="molecule type" value="Genomic_DNA"/>
</dbReference>
<dbReference type="GO" id="GO:0008443">
    <property type="term" value="F:phosphofructokinase activity"/>
    <property type="evidence" value="ECO:0007669"/>
    <property type="project" value="TreeGrafter"/>
</dbReference>
<evidence type="ECO:0000256" key="4">
    <source>
        <dbReference type="ARBA" id="ARBA00022777"/>
    </source>
</evidence>
<keyword evidence="4 8" id="KW-0418">Kinase</keyword>
<dbReference type="NCBIfam" id="TIGR03168">
    <property type="entry name" value="1-PFK"/>
    <property type="match status" value="1"/>
</dbReference>
<dbReference type="InterPro" id="IPR029056">
    <property type="entry name" value="Ribokinase-like"/>
</dbReference>
<evidence type="ECO:0000256" key="2">
    <source>
        <dbReference type="ARBA" id="ARBA00022679"/>
    </source>
</evidence>
<dbReference type="PANTHER" id="PTHR46566:SF1">
    <property type="entry name" value="1-PHOSPHOFRUCTOKINASE"/>
    <property type="match status" value="1"/>
</dbReference>
<dbReference type="PROSITE" id="PS00584">
    <property type="entry name" value="PFKB_KINASES_2"/>
    <property type="match status" value="1"/>
</dbReference>
<dbReference type="Proteomes" id="UP000419017">
    <property type="component" value="Unassembled WGS sequence"/>
</dbReference>
<dbReference type="AlphaFoldDB" id="A0A6I8MAF1"/>
<evidence type="ECO:0000313" key="8">
    <source>
        <dbReference type="EMBL" id="VWL85298.1"/>
    </source>
</evidence>
<dbReference type="SUPFAM" id="SSF53613">
    <property type="entry name" value="Ribokinase-like"/>
    <property type="match status" value="1"/>
</dbReference>
<dbReference type="GO" id="GO:0005524">
    <property type="term" value="F:ATP binding"/>
    <property type="evidence" value="ECO:0007669"/>
    <property type="project" value="UniProtKB-KW"/>
</dbReference>
<reference evidence="8 9" key="1">
    <citation type="submission" date="2019-10" db="EMBL/GenBank/DDBJ databases">
        <authorList>
            <person name="Blom J."/>
        </authorList>
    </citation>
    <scope>NUCLEOTIDE SEQUENCE [LARGE SCALE GENOMIC DNA]</scope>
    <source>
        <strain evidence="8 9">ES3154-GLU</strain>
    </source>
</reference>
<proteinExistence type="inferred from homology"/>
<keyword evidence="5" id="KW-0067">ATP-binding</keyword>
<evidence type="ECO:0000259" key="7">
    <source>
        <dbReference type="Pfam" id="PF00294"/>
    </source>
</evidence>
<protein>
    <submittedName>
        <fullName evidence="8">1-phosphofructokinase</fullName>
    </submittedName>
</protein>
<keyword evidence="2 6" id="KW-0808">Transferase</keyword>
<sequence>MIYTLTLNPALDYDIYLDKLAENDLNLSKNVKFRAGGKGINVSIMLKNLKKENIALGFVSGFTGDYIINYLNNLGIKNDFIKTNGITRINVKINDTYNETEISGISPNIDEKYIEKLKSFISGLSDNDILILSGSIPDNIEKNIYYTLSKLTKAKVILDTRGNLLKDNICNNILIKPNIKELEIAFNTKIISDIEVYKYASYFIEKGVENVLVSMGNKGAILVKKGKYLKANIPCGKYINSIGSGDSMVAGFIYSYLENLNDVDTLKMSVACGSASAYSYEIADFNSVKKLIDDINIIEVKPNL</sequence>